<keyword evidence="2" id="KW-1133">Transmembrane helix</keyword>
<gene>
    <name evidence="3" type="ORF">MMEN_LOCUS8440</name>
</gene>
<evidence type="ECO:0000256" key="2">
    <source>
        <dbReference type="SAM" id="Phobius"/>
    </source>
</evidence>
<dbReference type="Proteomes" id="UP000677803">
    <property type="component" value="Unassembled WGS sequence"/>
</dbReference>
<dbReference type="EMBL" id="CAJRST010008890">
    <property type="protein sequence ID" value="CAG5897385.1"/>
    <property type="molecule type" value="Genomic_DNA"/>
</dbReference>
<dbReference type="AlphaFoldDB" id="A0A8S4AZI5"/>
<keyword evidence="2" id="KW-0472">Membrane</keyword>
<evidence type="ECO:0000256" key="1">
    <source>
        <dbReference type="SAM" id="MobiDB-lite"/>
    </source>
</evidence>
<sequence>MNGYNLTGLTTTHEANAYPFPGSIDDDPLYKQYKPAVKELIPLPKGVLYLIMAALVVVGVAYAIVGHLIKDLAIDIAECVLGPTGDEEKSPDTDPQRMTFSHPPSAHPFGHNAFHVWDQDDVIIPLSRDQSPQGSPLLLAAIPYIPSFFPHAHGPMEHAPQELPGSPKEICIPRDI</sequence>
<keyword evidence="2" id="KW-0812">Transmembrane</keyword>
<feature type="region of interest" description="Disordered" evidence="1">
    <location>
        <begin position="85"/>
        <end position="104"/>
    </location>
</feature>
<feature type="transmembrane region" description="Helical" evidence="2">
    <location>
        <begin position="47"/>
        <end position="65"/>
    </location>
</feature>
<feature type="compositionally biased region" description="Basic and acidic residues" evidence="1">
    <location>
        <begin position="86"/>
        <end position="95"/>
    </location>
</feature>
<comment type="caution">
    <text evidence="3">The sequence shown here is derived from an EMBL/GenBank/DDBJ whole genome shotgun (WGS) entry which is preliminary data.</text>
</comment>
<accession>A0A8S4AZI5</accession>
<proteinExistence type="predicted"/>
<protein>
    <submittedName>
        <fullName evidence="3">(Atlantic silverside) hypothetical protein</fullName>
    </submittedName>
</protein>
<evidence type="ECO:0000313" key="4">
    <source>
        <dbReference type="Proteomes" id="UP000677803"/>
    </source>
</evidence>
<organism evidence="3 4">
    <name type="scientific">Menidia menidia</name>
    <name type="common">Atlantic silverside</name>
    <dbReference type="NCBI Taxonomy" id="238744"/>
    <lineage>
        <taxon>Eukaryota</taxon>
        <taxon>Metazoa</taxon>
        <taxon>Chordata</taxon>
        <taxon>Craniata</taxon>
        <taxon>Vertebrata</taxon>
        <taxon>Euteleostomi</taxon>
        <taxon>Actinopterygii</taxon>
        <taxon>Neopterygii</taxon>
        <taxon>Teleostei</taxon>
        <taxon>Neoteleostei</taxon>
        <taxon>Acanthomorphata</taxon>
        <taxon>Ovalentaria</taxon>
        <taxon>Atherinomorphae</taxon>
        <taxon>Atheriniformes</taxon>
        <taxon>Atherinopsidae</taxon>
        <taxon>Menidiinae</taxon>
        <taxon>Menidia</taxon>
    </lineage>
</organism>
<reference evidence="3" key="1">
    <citation type="submission" date="2021-05" db="EMBL/GenBank/DDBJ databases">
        <authorList>
            <person name="Tigano A."/>
        </authorList>
    </citation>
    <scope>NUCLEOTIDE SEQUENCE</scope>
</reference>
<evidence type="ECO:0000313" key="3">
    <source>
        <dbReference type="EMBL" id="CAG5897385.1"/>
    </source>
</evidence>
<keyword evidence="4" id="KW-1185">Reference proteome</keyword>
<dbReference type="OrthoDB" id="8848457at2759"/>
<name>A0A8S4AZI5_9TELE</name>